<dbReference type="Proteomes" id="UP001151529">
    <property type="component" value="Chromosome 18"/>
</dbReference>
<evidence type="ECO:0000313" key="1">
    <source>
        <dbReference type="EMBL" id="KAJ6673284.1"/>
    </source>
</evidence>
<name>A0A9Q0NNZ4_SALVM</name>
<keyword evidence="2" id="KW-1185">Reference proteome</keyword>
<evidence type="ECO:0000313" key="2">
    <source>
        <dbReference type="Proteomes" id="UP001151529"/>
    </source>
</evidence>
<protein>
    <submittedName>
        <fullName evidence="1">Uncharacterized protein</fullName>
    </submittedName>
</protein>
<proteinExistence type="predicted"/>
<comment type="caution">
    <text evidence="1">The sequence shown here is derived from an EMBL/GenBank/DDBJ whole genome shotgun (WGS) entry which is preliminary data.</text>
</comment>
<accession>A0A9Q0NNZ4</accession>
<dbReference type="EMBL" id="JAPFFL010000017">
    <property type="protein sequence ID" value="KAJ6673284.1"/>
    <property type="molecule type" value="Genomic_DNA"/>
</dbReference>
<dbReference type="AlphaFoldDB" id="A0A9Q0NNZ4"/>
<organism evidence="1 2">
    <name type="scientific">Salix viminalis</name>
    <name type="common">Common osier</name>
    <name type="synonym">Basket willow</name>
    <dbReference type="NCBI Taxonomy" id="40686"/>
    <lineage>
        <taxon>Eukaryota</taxon>
        <taxon>Viridiplantae</taxon>
        <taxon>Streptophyta</taxon>
        <taxon>Embryophyta</taxon>
        <taxon>Tracheophyta</taxon>
        <taxon>Spermatophyta</taxon>
        <taxon>Magnoliopsida</taxon>
        <taxon>eudicotyledons</taxon>
        <taxon>Gunneridae</taxon>
        <taxon>Pentapetalae</taxon>
        <taxon>rosids</taxon>
        <taxon>fabids</taxon>
        <taxon>Malpighiales</taxon>
        <taxon>Salicaceae</taxon>
        <taxon>Saliceae</taxon>
        <taxon>Salix</taxon>
    </lineage>
</organism>
<reference evidence="1 2" key="1">
    <citation type="journal article" date="2023" name="Int. J. Mol. Sci.">
        <title>De Novo Assembly and Annotation of 11 Diverse Shrub Willow (Salix) Genomes Reveals Novel Gene Organization in Sex-Linked Regions.</title>
        <authorList>
            <person name="Hyden B."/>
            <person name="Feng K."/>
            <person name="Yates T.B."/>
            <person name="Jawdy S."/>
            <person name="Cereghino C."/>
            <person name="Smart L.B."/>
            <person name="Muchero W."/>
        </authorList>
    </citation>
    <scope>NUCLEOTIDE SEQUENCE [LARGE SCALE GENOMIC DNA]</scope>
    <source>
        <tissue evidence="1">Shoot tip</tissue>
    </source>
</reference>
<dbReference type="OrthoDB" id="849607at2759"/>
<gene>
    <name evidence="1" type="ORF">OIU85_012293</name>
</gene>
<sequence>MKKLLSKFSKKKPAQCERCNELTSDIASLMEKVIEKDIQISAHEKLLALKDEEISHLKSHKNQTNNEDSLIALLGEMIAQKDEKLSRLGDQQLVTDTKINKLRADIDFIWREFDEAARINEEGSDSWYDKPS</sequence>